<dbReference type="SMART" id="SM00248">
    <property type="entry name" value="ANK"/>
    <property type="match status" value="2"/>
</dbReference>
<dbReference type="AlphaFoldDB" id="A0A9D9HHL2"/>
<evidence type="ECO:0000313" key="5">
    <source>
        <dbReference type="Proteomes" id="UP000823616"/>
    </source>
</evidence>
<dbReference type="InterPro" id="IPR002110">
    <property type="entry name" value="Ankyrin_rpt"/>
</dbReference>
<dbReference type="PROSITE" id="PS50088">
    <property type="entry name" value="ANK_REPEAT"/>
    <property type="match status" value="2"/>
</dbReference>
<reference evidence="4" key="1">
    <citation type="submission" date="2020-10" db="EMBL/GenBank/DDBJ databases">
        <authorList>
            <person name="Gilroy R."/>
        </authorList>
    </citation>
    <scope>NUCLEOTIDE SEQUENCE</scope>
    <source>
        <strain evidence="4">B3-4054</strain>
    </source>
</reference>
<dbReference type="InterPro" id="IPR036770">
    <property type="entry name" value="Ankyrin_rpt-contain_sf"/>
</dbReference>
<reference evidence="4" key="2">
    <citation type="journal article" date="2021" name="PeerJ">
        <title>Extensive microbial diversity within the chicken gut microbiome revealed by metagenomics and culture.</title>
        <authorList>
            <person name="Gilroy R."/>
            <person name="Ravi A."/>
            <person name="Getino M."/>
            <person name="Pursley I."/>
            <person name="Horton D.L."/>
            <person name="Alikhan N.F."/>
            <person name="Baker D."/>
            <person name="Gharbi K."/>
            <person name="Hall N."/>
            <person name="Watson M."/>
            <person name="Adriaenssens E.M."/>
            <person name="Foster-Nyarko E."/>
            <person name="Jarju S."/>
            <person name="Secka A."/>
            <person name="Antonio M."/>
            <person name="Oren A."/>
            <person name="Chaudhuri R.R."/>
            <person name="La Ragione R."/>
            <person name="Hildebrand F."/>
            <person name="Pallen M.J."/>
        </authorList>
    </citation>
    <scope>NUCLEOTIDE SEQUENCE</scope>
    <source>
        <strain evidence="4">B3-4054</strain>
    </source>
</reference>
<evidence type="ECO:0000256" key="2">
    <source>
        <dbReference type="ARBA" id="ARBA00023043"/>
    </source>
</evidence>
<dbReference type="Proteomes" id="UP000823616">
    <property type="component" value="Unassembled WGS sequence"/>
</dbReference>
<gene>
    <name evidence="4" type="ORF">IAA96_07340</name>
</gene>
<proteinExistence type="predicted"/>
<accession>A0A9D9HHL2</accession>
<dbReference type="Pfam" id="PF12796">
    <property type="entry name" value="Ank_2"/>
    <property type="match status" value="1"/>
</dbReference>
<feature type="repeat" description="ANK" evidence="3">
    <location>
        <begin position="47"/>
        <end position="74"/>
    </location>
</feature>
<sequence length="74" mass="7566">MPSACADVNAEDPDGGTALMIAAYDGHADVVRLLLDAGADVNAEDQNGSTALMLAAEEGHEDIVRILTEAGAQK</sequence>
<name>A0A9D9HHL2_9SPIR</name>
<dbReference type="Gene3D" id="1.25.40.20">
    <property type="entry name" value="Ankyrin repeat-containing domain"/>
    <property type="match status" value="1"/>
</dbReference>
<dbReference type="PROSITE" id="PS50297">
    <property type="entry name" value="ANK_REP_REGION"/>
    <property type="match status" value="2"/>
</dbReference>
<dbReference type="SUPFAM" id="SSF48403">
    <property type="entry name" value="Ankyrin repeat"/>
    <property type="match status" value="1"/>
</dbReference>
<comment type="caution">
    <text evidence="4">The sequence shown here is derived from an EMBL/GenBank/DDBJ whole genome shotgun (WGS) entry which is preliminary data.</text>
</comment>
<protein>
    <submittedName>
        <fullName evidence="4">Ankyrin repeat domain-containing protein</fullName>
    </submittedName>
</protein>
<feature type="repeat" description="ANK" evidence="3">
    <location>
        <begin position="14"/>
        <end position="46"/>
    </location>
</feature>
<evidence type="ECO:0000256" key="3">
    <source>
        <dbReference type="PROSITE-ProRule" id="PRU00023"/>
    </source>
</evidence>
<evidence type="ECO:0000313" key="4">
    <source>
        <dbReference type="EMBL" id="MBO8450903.1"/>
    </source>
</evidence>
<keyword evidence="1" id="KW-0677">Repeat</keyword>
<keyword evidence="2 3" id="KW-0040">ANK repeat</keyword>
<evidence type="ECO:0000256" key="1">
    <source>
        <dbReference type="ARBA" id="ARBA00022737"/>
    </source>
</evidence>
<dbReference type="EMBL" id="JADIMS010000138">
    <property type="protein sequence ID" value="MBO8450903.1"/>
    <property type="molecule type" value="Genomic_DNA"/>
</dbReference>
<dbReference type="PANTHER" id="PTHR24171">
    <property type="entry name" value="ANKYRIN REPEAT DOMAIN-CONTAINING PROTEIN 39-RELATED"/>
    <property type="match status" value="1"/>
</dbReference>
<organism evidence="4 5">
    <name type="scientific">Candidatus Avitreponema avistercoris</name>
    <dbReference type="NCBI Taxonomy" id="2840705"/>
    <lineage>
        <taxon>Bacteria</taxon>
        <taxon>Pseudomonadati</taxon>
        <taxon>Spirochaetota</taxon>
        <taxon>Spirochaetia</taxon>
        <taxon>Spirochaetales</taxon>
        <taxon>Candidatus Avitreponema</taxon>
    </lineage>
</organism>